<dbReference type="Proteomes" id="UP000011761">
    <property type="component" value="Unassembled WGS sequence"/>
</dbReference>
<dbReference type="InterPro" id="IPR001498">
    <property type="entry name" value="Impact_N"/>
</dbReference>
<dbReference type="Pfam" id="PF01205">
    <property type="entry name" value="Impact_N"/>
    <property type="match status" value="1"/>
</dbReference>
<dbReference type="STRING" id="717646.M2MNY3"/>
<dbReference type="GO" id="GO:0140469">
    <property type="term" value="P:GCN2-mediated signaling"/>
    <property type="evidence" value="ECO:0007669"/>
    <property type="project" value="TreeGrafter"/>
</dbReference>
<dbReference type="Gene3D" id="3.30.230.30">
    <property type="entry name" value="Impact, N-terminal domain"/>
    <property type="match status" value="1"/>
</dbReference>
<sequence length="238" mass="26774">MSGKQLQSIVEIKSASHKILAWRKESSQRSLTGSVPQYDVGHDDDGEKYAGKKVEKVLEQMQVVGACVVARWYGGVMLGPVRFTHIETCAKEAVRKWQEHLAEEQRKKRRVEAEAMEKETLMVTLTERDQSIDVLRKMAVEKEKRVKDALVAGMEALQGKLNGEAMDESNSAQHANPKILNVLSPIKTALDYGALPVERLRVMEKARDATLNFLLKRIEKAEKDLLALETEAEPEKPP</sequence>
<dbReference type="SUPFAM" id="SSF54211">
    <property type="entry name" value="Ribosomal protein S5 domain 2-like"/>
    <property type="match status" value="1"/>
</dbReference>
<evidence type="ECO:0000313" key="4">
    <source>
        <dbReference type="EMBL" id="EMC93168.1"/>
    </source>
</evidence>
<dbReference type="AlphaFoldDB" id="M2MNY3"/>
<evidence type="ECO:0000313" key="5">
    <source>
        <dbReference type="Proteomes" id="UP000011761"/>
    </source>
</evidence>
<dbReference type="RefSeq" id="XP_007679448.1">
    <property type="nucleotide sequence ID" value="XM_007681258.1"/>
</dbReference>
<gene>
    <name evidence="4" type="ORF">BAUCODRAFT_125053</name>
</gene>
<name>M2MNY3_BAUPA</name>
<accession>M2MNY3</accession>
<dbReference type="GeneID" id="19107931"/>
<reference evidence="4 5" key="1">
    <citation type="journal article" date="2012" name="PLoS Pathog.">
        <title>Diverse lifestyles and strategies of plant pathogenesis encoded in the genomes of eighteen Dothideomycetes fungi.</title>
        <authorList>
            <person name="Ohm R.A."/>
            <person name="Feau N."/>
            <person name="Henrissat B."/>
            <person name="Schoch C.L."/>
            <person name="Horwitz B.A."/>
            <person name="Barry K.W."/>
            <person name="Condon B.J."/>
            <person name="Copeland A.C."/>
            <person name="Dhillon B."/>
            <person name="Glaser F."/>
            <person name="Hesse C.N."/>
            <person name="Kosti I."/>
            <person name="LaButti K."/>
            <person name="Lindquist E.A."/>
            <person name="Lucas S."/>
            <person name="Salamov A.A."/>
            <person name="Bradshaw R.E."/>
            <person name="Ciuffetti L."/>
            <person name="Hamelin R.C."/>
            <person name="Kema G.H.J."/>
            <person name="Lawrence C."/>
            <person name="Scott J.A."/>
            <person name="Spatafora J.W."/>
            <person name="Turgeon B.G."/>
            <person name="de Wit P.J.G.M."/>
            <person name="Zhong S."/>
            <person name="Goodwin S.B."/>
            <person name="Grigoriev I.V."/>
        </authorList>
    </citation>
    <scope>NUCLEOTIDE SEQUENCE [LARGE SCALE GENOMIC DNA]</scope>
    <source>
        <strain evidence="4 5">UAMH 10762</strain>
    </source>
</reference>
<dbReference type="OMA" id="THRIAAW"/>
<dbReference type="OrthoDB" id="69641at2759"/>
<dbReference type="EMBL" id="KB445560">
    <property type="protein sequence ID" value="EMC93168.1"/>
    <property type="molecule type" value="Genomic_DNA"/>
</dbReference>
<feature type="coiled-coil region" evidence="2">
    <location>
        <begin position="94"/>
        <end position="121"/>
    </location>
</feature>
<evidence type="ECO:0000256" key="1">
    <source>
        <dbReference type="ARBA" id="ARBA00007665"/>
    </source>
</evidence>
<keyword evidence="5" id="KW-1185">Reference proteome</keyword>
<evidence type="ECO:0000256" key="2">
    <source>
        <dbReference type="SAM" id="Coils"/>
    </source>
</evidence>
<dbReference type="eggNOG" id="KOG3299">
    <property type="taxonomic scope" value="Eukaryota"/>
</dbReference>
<dbReference type="PANTHER" id="PTHR16301:SF25">
    <property type="entry name" value="PROTEIN IMPACT"/>
    <property type="match status" value="1"/>
</dbReference>
<evidence type="ECO:0000259" key="3">
    <source>
        <dbReference type="Pfam" id="PF01205"/>
    </source>
</evidence>
<dbReference type="GO" id="GO:0005737">
    <property type="term" value="C:cytoplasm"/>
    <property type="evidence" value="ECO:0007669"/>
    <property type="project" value="TreeGrafter"/>
</dbReference>
<dbReference type="KEGG" id="bcom:BAUCODRAFT_125053"/>
<protein>
    <recommendedName>
        <fullName evidence="3">Impact N-terminal domain-containing protein</fullName>
    </recommendedName>
</protein>
<dbReference type="InterPro" id="IPR036956">
    <property type="entry name" value="Impact_N_sf"/>
</dbReference>
<dbReference type="InterPro" id="IPR020568">
    <property type="entry name" value="Ribosomal_Su5_D2-typ_SF"/>
</dbReference>
<dbReference type="PANTHER" id="PTHR16301">
    <property type="entry name" value="IMPACT-RELATED"/>
    <property type="match status" value="1"/>
</dbReference>
<comment type="similarity">
    <text evidence="1">Belongs to the IMPACT family.</text>
</comment>
<organism evidence="4 5">
    <name type="scientific">Baudoinia panamericana (strain UAMH 10762)</name>
    <name type="common">Angels' share fungus</name>
    <name type="synonym">Baudoinia compniacensis (strain UAMH 10762)</name>
    <dbReference type="NCBI Taxonomy" id="717646"/>
    <lineage>
        <taxon>Eukaryota</taxon>
        <taxon>Fungi</taxon>
        <taxon>Dikarya</taxon>
        <taxon>Ascomycota</taxon>
        <taxon>Pezizomycotina</taxon>
        <taxon>Dothideomycetes</taxon>
        <taxon>Dothideomycetidae</taxon>
        <taxon>Mycosphaerellales</taxon>
        <taxon>Teratosphaeriaceae</taxon>
        <taxon>Baudoinia</taxon>
    </lineage>
</organism>
<keyword evidence="2" id="KW-0175">Coiled coil</keyword>
<proteinExistence type="inferred from homology"/>
<dbReference type="HOGENOM" id="CLU_040315_0_0_1"/>
<dbReference type="GO" id="GO:0006446">
    <property type="term" value="P:regulation of translational initiation"/>
    <property type="evidence" value="ECO:0007669"/>
    <property type="project" value="TreeGrafter"/>
</dbReference>
<feature type="domain" description="Impact N-terminal" evidence="3">
    <location>
        <begin position="11"/>
        <end position="94"/>
    </location>
</feature>
<dbReference type="InterPro" id="IPR023582">
    <property type="entry name" value="Impact"/>
</dbReference>